<evidence type="ECO:0000313" key="1">
    <source>
        <dbReference type="EMBL" id="EET60161.1"/>
    </source>
</evidence>
<organism evidence="1 2">
    <name type="scientific">Marvinbryantia formatexigens DSM 14469</name>
    <dbReference type="NCBI Taxonomy" id="478749"/>
    <lineage>
        <taxon>Bacteria</taxon>
        <taxon>Bacillati</taxon>
        <taxon>Bacillota</taxon>
        <taxon>Clostridia</taxon>
        <taxon>Lachnospirales</taxon>
        <taxon>Lachnospiraceae</taxon>
        <taxon>Marvinbryantia</taxon>
    </lineage>
</organism>
<keyword evidence="2" id="KW-1185">Reference proteome</keyword>
<dbReference type="EMBL" id="ACCL02000012">
    <property type="protein sequence ID" value="EET60161.1"/>
    <property type="molecule type" value="Genomic_DNA"/>
</dbReference>
<dbReference type="RefSeq" id="WP_006862506.1">
    <property type="nucleotide sequence ID" value="NZ_ACCL02000012.1"/>
</dbReference>
<gene>
    <name evidence="1" type="ORF">BRYFOR_07721</name>
</gene>
<name>C6LGG1_9FIRM</name>
<proteinExistence type="predicted"/>
<comment type="caution">
    <text evidence="1">The sequence shown here is derived from an EMBL/GenBank/DDBJ whole genome shotgun (WGS) entry which is preliminary data.</text>
</comment>
<dbReference type="AlphaFoldDB" id="C6LGG1"/>
<dbReference type="Proteomes" id="UP000005561">
    <property type="component" value="Unassembled WGS sequence"/>
</dbReference>
<evidence type="ECO:0000313" key="2">
    <source>
        <dbReference type="Proteomes" id="UP000005561"/>
    </source>
</evidence>
<sequence length="207" mass="24494">MSDNSQRLKQVGIPERLINMEAQRYADRMSLAFNEKITNIRRDFKYLMLGVNVVFLVLDERRARNLSSIADKQGITQEERTRFYFTLGLQLIRSVDHPIPALRLDAVIRIMDEYIESIEGMEKADEICKEVAAYVWEVEFLRCDYDVSKLYVHIAHTPAAQDFIREIEALWKREKHKFRPYIDQLERLFYENRIVDMSNDGILLNSV</sequence>
<accession>C6LGG1</accession>
<protein>
    <submittedName>
        <fullName evidence="1">Uncharacterized protein</fullName>
    </submittedName>
</protein>
<dbReference type="STRING" id="168384.SAMN05660368_01016"/>
<reference evidence="1" key="1">
    <citation type="submission" date="2009-07" db="EMBL/GenBank/DDBJ databases">
        <authorList>
            <person name="Weinstock G."/>
            <person name="Sodergren E."/>
            <person name="Clifton S."/>
            <person name="Fulton L."/>
            <person name="Fulton B."/>
            <person name="Courtney L."/>
            <person name="Fronick C."/>
            <person name="Harrison M."/>
            <person name="Strong C."/>
            <person name="Farmer C."/>
            <person name="Delahaunty K."/>
            <person name="Markovic C."/>
            <person name="Hall O."/>
            <person name="Minx P."/>
            <person name="Tomlinson C."/>
            <person name="Mitreva M."/>
            <person name="Nelson J."/>
            <person name="Hou S."/>
            <person name="Wollam A."/>
            <person name="Pepin K.H."/>
            <person name="Johnson M."/>
            <person name="Bhonagiri V."/>
            <person name="Nash W.E."/>
            <person name="Warren W."/>
            <person name="Chinwalla A."/>
            <person name="Mardis E.R."/>
            <person name="Wilson R.K."/>
        </authorList>
    </citation>
    <scope>NUCLEOTIDE SEQUENCE [LARGE SCALE GENOMIC DNA]</scope>
    <source>
        <strain evidence="1">DSM 14469</strain>
    </source>
</reference>